<evidence type="ECO:0000313" key="2">
    <source>
        <dbReference type="EMBL" id="CAD7002141.1"/>
    </source>
</evidence>
<protein>
    <submittedName>
        <fullName evidence="2">(Mediterranean fruit fly) hypothetical protein</fullName>
    </submittedName>
</protein>
<name>A0A811UTX3_CERCA</name>
<comment type="caution">
    <text evidence="2">The sequence shown here is derived from an EMBL/GenBank/DDBJ whole genome shotgun (WGS) entry which is preliminary data.</text>
</comment>
<evidence type="ECO:0000256" key="1">
    <source>
        <dbReference type="SAM" id="MobiDB-lite"/>
    </source>
</evidence>
<proteinExistence type="predicted"/>
<sequence length="87" mass="9891">FPEQDPTTLDAPVSKGAVPRTEGQMREEINRIVTDSLRNYFSNLNLNRPNNGNIERRLGADNGVISGQERARISNDLVQMQKPYLHR</sequence>
<dbReference type="EMBL" id="CAJHJT010000023">
    <property type="protein sequence ID" value="CAD7002141.1"/>
    <property type="molecule type" value="Genomic_DNA"/>
</dbReference>
<dbReference type="Proteomes" id="UP000606786">
    <property type="component" value="Unassembled WGS sequence"/>
</dbReference>
<keyword evidence="3" id="KW-1185">Reference proteome</keyword>
<gene>
    <name evidence="2" type="ORF">CCAP1982_LOCUS10629</name>
</gene>
<dbReference type="AlphaFoldDB" id="A0A811UTX3"/>
<reference evidence="2" key="1">
    <citation type="submission" date="2020-11" db="EMBL/GenBank/DDBJ databases">
        <authorList>
            <person name="Whitehead M."/>
        </authorList>
    </citation>
    <scope>NUCLEOTIDE SEQUENCE</scope>
    <source>
        <strain evidence="2">EGII</strain>
    </source>
</reference>
<feature type="region of interest" description="Disordered" evidence="1">
    <location>
        <begin position="1"/>
        <end position="23"/>
    </location>
</feature>
<evidence type="ECO:0000313" key="3">
    <source>
        <dbReference type="Proteomes" id="UP000606786"/>
    </source>
</evidence>
<organism evidence="2 3">
    <name type="scientific">Ceratitis capitata</name>
    <name type="common">Mediterranean fruit fly</name>
    <name type="synonym">Tephritis capitata</name>
    <dbReference type="NCBI Taxonomy" id="7213"/>
    <lineage>
        <taxon>Eukaryota</taxon>
        <taxon>Metazoa</taxon>
        <taxon>Ecdysozoa</taxon>
        <taxon>Arthropoda</taxon>
        <taxon>Hexapoda</taxon>
        <taxon>Insecta</taxon>
        <taxon>Pterygota</taxon>
        <taxon>Neoptera</taxon>
        <taxon>Endopterygota</taxon>
        <taxon>Diptera</taxon>
        <taxon>Brachycera</taxon>
        <taxon>Muscomorpha</taxon>
        <taxon>Tephritoidea</taxon>
        <taxon>Tephritidae</taxon>
        <taxon>Ceratitis</taxon>
        <taxon>Ceratitis</taxon>
    </lineage>
</organism>
<feature type="non-terminal residue" evidence="2">
    <location>
        <position position="87"/>
    </location>
</feature>
<accession>A0A811UTX3</accession>